<sequence length="77" mass="8417">MYPRRASEVAVARDESRATADQPRGCARRNEPPGGARPTNRGVRSMDQPIGWDKGAARSRAAGPWSSGRPLSETNRR</sequence>
<evidence type="ECO:0000313" key="2">
    <source>
        <dbReference type="EMBL" id="MFC7078876.1"/>
    </source>
</evidence>
<organism evidence="2 3">
    <name type="scientific">Halorussus caseinilyticus</name>
    <dbReference type="NCBI Taxonomy" id="3034025"/>
    <lineage>
        <taxon>Archaea</taxon>
        <taxon>Methanobacteriati</taxon>
        <taxon>Methanobacteriota</taxon>
        <taxon>Stenosarchaea group</taxon>
        <taxon>Halobacteria</taxon>
        <taxon>Halobacteriales</taxon>
        <taxon>Haladaptataceae</taxon>
        <taxon>Halorussus</taxon>
    </lineage>
</organism>
<feature type="region of interest" description="Disordered" evidence="1">
    <location>
        <begin position="1"/>
        <end position="77"/>
    </location>
</feature>
<dbReference type="Proteomes" id="UP001596407">
    <property type="component" value="Unassembled WGS sequence"/>
</dbReference>
<feature type="compositionally biased region" description="Basic and acidic residues" evidence="1">
    <location>
        <begin position="1"/>
        <end position="18"/>
    </location>
</feature>
<evidence type="ECO:0000256" key="1">
    <source>
        <dbReference type="SAM" id="MobiDB-lite"/>
    </source>
</evidence>
<name>A0ABD5WJS6_9EURY</name>
<reference evidence="2 3" key="1">
    <citation type="journal article" date="2019" name="Int. J. Syst. Evol. Microbiol.">
        <title>The Global Catalogue of Microorganisms (GCM) 10K type strain sequencing project: providing services to taxonomists for standard genome sequencing and annotation.</title>
        <authorList>
            <consortium name="The Broad Institute Genomics Platform"/>
            <consortium name="The Broad Institute Genome Sequencing Center for Infectious Disease"/>
            <person name="Wu L."/>
            <person name="Ma J."/>
        </authorList>
    </citation>
    <scope>NUCLEOTIDE SEQUENCE [LARGE SCALE GENOMIC DNA]</scope>
    <source>
        <strain evidence="2 3">DT72</strain>
    </source>
</reference>
<comment type="caution">
    <text evidence="2">The sequence shown here is derived from an EMBL/GenBank/DDBJ whole genome shotgun (WGS) entry which is preliminary data.</text>
</comment>
<dbReference type="EMBL" id="JBHSZH010000001">
    <property type="protein sequence ID" value="MFC7078876.1"/>
    <property type="molecule type" value="Genomic_DNA"/>
</dbReference>
<gene>
    <name evidence="2" type="ORF">ACFQJ6_00745</name>
</gene>
<dbReference type="AlphaFoldDB" id="A0ABD5WJS6"/>
<evidence type="ECO:0000313" key="3">
    <source>
        <dbReference type="Proteomes" id="UP001596407"/>
    </source>
</evidence>
<keyword evidence="3" id="KW-1185">Reference proteome</keyword>
<dbReference type="RefSeq" id="WP_382208428.1">
    <property type="nucleotide sequence ID" value="NZ_JBHSZH010000001.1"/>
</dbReference>
<accession>A0ABD5WJS6</accession>
<protein>
    <submittedName>
        <fullName evidence="2">Uncharacterized protein</fullName>
    </submittedName>
</protein>
<proteinExistence type="predicted"/>